<sequence length="156" mass="17633">MKQPLSVEDMEKPMKRFDAQKAQLLQADCDDLQKIEQFLNAAENIKIESADCDSDNNLHIRCMAQEDKVEVILMTASAHNMVFVSGKDTFWIDRDGIEKGGFSVHYWHEVPLNEGRACTLAVIWSIIYNMYGSNAGASFACRNNLSTNATRWLIAI</sequence>
<name>A0A433SBB4_9BURK</name>
<gene>
    <name evidence="1" type="ORF">CUZ56_02381</name>
</gene>
<comment type="caution">
    <text evidence="1">The sequence shown here is derived from an EMBL/GenBank/DDBJ whole genome shotgun (WGS) entry which is preliminary data.</text>
</comment>
<keyword evidence="2" id="KW-1185">Reference proteome</keyword>
<organism evidence="1 2">
    <name type="scientific">Saezia sanguinis</name>
    <dbReference type="NCBI Taxonomy" id="1965230"/>
    <lineage>
        <taxon>Bacteria</taxon>
        <taxon>Pseudomonadati</taxon>
        <taxon>Pseudomonadota</taxon>
        <taxon>Betaproteobacteria</taxon>
        <taxon>Burkholderiales</taxon>
        <taxon>Saeziaceae</taxon>
        <taxon>Saezia</taxon>
    </lineage>
</organism>
<reference evidence="1 2" key="1">
    <citation type="submission" date="2018-01" db="EMBL/GenBank/DDBJ databases">
        <title>Saezia sanguinis gen. nov., sp. nov., in the order Burkholderiales isolated from human blood.</title>
        <authorList>
            <person name="Medina-Pascual M.J."/>
            <person name="Valdezate S."/>
            <person name="Monzon S."/>
            <person name="Cuesta I."/>
            <person name="Carrasco G."/>
            <person name="Villalon P."/>
            <person name="Saez-Nieto J.A."/>
        </authorList>
    </citation>
    <scope>NUCLEOTIDE SEQUENCE [LARGE SCALE GENOMIC DNA]</scope>
    <source>
        <strain evidence="1 2">CNM695-12</strain>
    </source>
</reference>
<dbReference type="RefSeq" id="WP_126980561.1">
    <property type="nucleotide sequence ID" value="NZ_PQSP01000007.1"/>
</dbReference>
<accession>A0A433SBB4</accession>
<proteinExistence type="predicted"/>
<evidence type="ECO:0000313" key="2">
    <source>
        <dbReference type="Proteomes" id="UP000286947"/>
    </source>
</evidence>
<dbReference type="Proteomes" id="UP000286947">
    <property type="component" value="Unassembled WGS sequence"/>
</dbReference>
<evidence type="ECO:0000313" key="1">
    <source>
        <dbReference type="EMBL" id="RUS66023.1"/>
    </source>
</evidence>
<dbReference type="EMBL" id="PQSP01000007">
    <property type="protein sequence ID" value="RUS66023.1"/>
    <property type="molecule type" value="Genomic_DNA"/>
</dbReference>
<protein>
    <submittedName>
        <fullName evidence="1">Uncharacterized protein</fullName>
    </submittedName>
</protein>
<dbReference type="AlphaFoldDB" id="A0A433SBB4"/>